<accession>A0A6L2LPA3</accession>
<sequence length="671" mass="78941">MGFFKSATSDVVPISLTSSLGPSDTVTRMPPYPSNYLTRRLTMEEILAKFIDEGKCEHGEMEIFIKEFRTTNELLLKEQSNLLSELKIEVNELSKVMGNVLIPKNKVKGVTTRGGKMTSEASLNFINYIVRKVVPPNWTFEKRNMFYSQVKTYFLEDPYAFKLYVDNIMRRCVAGSANVTAKKVYKSGFYWTSIFKDDNEYVRRCDACQRSRNISSRNEMPQNIIQRILERSVRCNPKDWSEKLNDALWTFRTSCKTPTWCPPFRLVYGKACHLSMEIEHKSHWALKQCNMDLTLASKSLLMQLNELAKLRDGAYENTRIYKERTKKWHDSRLRVYSTSNIDTSMPPYLSNYPTRRLTMEEMLAKFIDEGKCEHEEMEIFIKEFRTTNEILLKEQSNLLRSANVTAKKVYKSKFYRTSVFKDDNDAINSILERLVRCNPKDWSEKLNDALWAFRTSYKTPTWCPPFRLVYGKACHLSMEIEHKSYWALKQCNMDSTLASKSLLMQLNELAKLRDGTYENTRIYKERTKKWHDSRLRGDKDFKSDQNIVKRVYPYGAVEIIDKNGFSFKVIGQRLNKYYKGFNPTSSPSWGKKWLLVQIFYENMSPDDRERLDQFAHFRFSSLNKEEGWNLIQEYARYQDDSWDDSPLPMNISFISKIIKPTLEGRLRQARE</sequence>
<proteinExistence type="predicted"/>
<reference evidence="1" key="1">
    <citation type="journal article" date="2019" name="Sci. Rep.">
        <title>Draft genome of Tanacetum cinerariifolium, the natural source of mosquito coil.</title>
        <authorList>
            <person name="Yamashiro T."/>
            <person name="Shiraishi A."/>
            <person name="Satake H."/>
            <person name="Nakayama K."/>
        </authorList>
    </citation>
    <scope>NUCLEOTIDE SEQUENCE</scope>
</reference>
<dbReference type="PANTHER" id="PTHR47266">
    <property type="entry name" value="ENDONUCLEASE-RELATED"/>
    <property type="match status" value="1"/>
</dbReference>
<evidence type="ECO:0000313" key="1">
    <source>
        <dbReference type="EMBL" id="GEU63030.1"/>
    </source>
</evidence>
<dbReference type="Gene3D" id="3.30.420.10">
    <property type="entry name" value="Ribonuclease H-like superfamily/Ribonuclease H"/>
    <property type="match status" value="2"/>
</dbReference>
<protein>
    <recommendedName>
        <fullName evidence="2">Reverse transcriptase domain-containing protein</fullName>
    </recommendedName>
</protein>
<gene>
    <name evidence="1" type="ORF">Tci_035008</name>
</gene>
<dbReference type="InterPro" id="IPR036397">
    <property type="entry name" value="RNaseH_sf"/>
</dbReference>
<dbReference type="EMBL" id="BKCJ010004778">
    <property type="protein sequence ID" value="GEU63030.1"/>
    <property type="molecule type" value="Genomic_DNA"/>
</dbReference>
<comment type="caution">
    <text evidence="1">The sequence shown here is derived from an EMBL/GenBank/DDBJ whole genome shotgun (WGS) entry which is preliminary data.</text>
</comment>
<name>A0A6L2LPA3_TANCI</name>
<organism evidence="1">
    <name type="scientific">Tanacetum cinerariifolium</name>
    <name type="common">Dalmatian daisy</name>
    <name type="synonym">Chrysanthemum cinerariifolium</name>
    <dbReference type="NCBI Taxonomy" id="118510"/>
    <lineage>
        <taxon>Eukaryota</taxon>
        <taxon>Viridiplantae</taxon>
        <taxon>Streptophyta</taxon>
        <taxon>Embryophyta</taxon>
        <taxon>Tracheophyta</taxon>
        <taxon>Spermatophyta</taxon>
        <taxon>Magnoliopsida</taxon>
        <taxon>eudicotyledons</taxon>
        <taxon>Gunneridae</taxon>
        <taxon>Pentapetalae</taxon>
        <taxon>asterids</taxon>
        <taxon>campanulids</taxon>
        <taxon>Asterales</taxon>
        <taxon>Asteraceae</taxon>
        <taxon>Asteroideae</taxon>
        <taxon>Anthemideae</taxon>
        <taxon>Anthemidinae</taxon>
        <taxon>Tanacetum</taxon>
    </lineage>
</organism>
<dbReference type="GO" id="GO:0003676">
    <property type="term" value="F:nucleic acid binding"/>
    <property type="evidence" value="ECO:0007669"/>
    <property type="project" value="InterPro"/>
</dbReference>
<dbReference type="AlphaFoldDB" id="A0A6L2LPA3"/>
<dbReference type="InterPro" id="IPR052160">
    <property type="entry name" value="Gypsy_RT_Integrase-like"/>
</dbReference>
<evidence type="ECO:0008006" key="2">
    <source>
        <dbReference type="Google" id="ProtNLM"/>
    </source>
</evidence>